<dbReference type="EMBL" id="PGOL01000399">
    <property type="protein sequence ID" value="PKI71113.1"/>
    <property type="molecule type" value="Genomic_DNA"/>
</dbReference>
<protein>
    <submittedName>
        <fullName evidence="1">Uncharacterized protein</fullName>
    </submittedName>
</protein>
<gene>
    <name evidence="1" type="ORF">CRG98_008481</name>
</gene>
<name>A0A2I0KS57_PUNGR</name>
<dbReference type="AlphaFoldDB" id="A0A2I0KS57"/>
<sequence>MGCRAWGTLNSGSPIITTLEWLDRDWGLHSCTFPDCKLACAALLGKARGAGSQEDRRVEQRRVGWAHSPAGSVTVQMTPVAGGQGHAPFIGAVAYDLSWREDQSSVFGVQGGSREEKWSDEGANYARATDRLTVEGVEDRKWSIREDWHDSPNT</sequence>
<reference evidence="1 2" key="1">
    <citation type="submission" date="2017-11" db="EMBL/GenBank/DDBJ databases">
        <title>De-novo sequencing of pomegranate (Punica granatum L.) genome.</title>
        <authorList>
            <person name="Akparov Z."/>
            <person name="Amiraslanov A."/>
            <person name="Hajiyeva S."/>
            <person name="Abbasov M."/>
            <person name="Kaur K."/>
            <person name="Hamwieh A."/>
            <person name="Solovyev V."/>
            <person name="Salamov A."/>
            <person name="Braich B."/>
            <person name="Kosarev P."/>
            <person name="Mahmoud A."/>
            <person name="Hajiyev E."/>
            <person name="Babayeva S."/>
            <person name="Izzatullayeva V."/>
            <person name="Mammadov A."/>
            <person name="Mammadov A."/>
            <person name="Sharifova S."/>
            <person name="Ojaghi J."/>
            <person name="Eynullazada K."/>
            <person name="Bayramov B."/>
            <person name="Abdulazimova A."/>
            <person name="Shahmuradov I."/>
        </authorList>
    </citation>
    <scope>NUCLEOTIDE SEQUENCE [LARGE SCALE GENOMIC DNA]</scope>
    <source>
        <strain evidence="2">cv. AG2017</strain>
        <tissue evidence="1">Leaf</tissue>
    </source>
</reference>
<organism evidence="1 2">
    <name type="scientific">Punica granatum</name>
    <name type="common">Pomegranate</name>
    <dbReference type="NCBI Taxonomy" id="22663"/>
    <lineage>
        <taxon>Eukaryota</taxon>
        <taxon>Viridiplantae</taxon>
        <taxon>Streptophyta</taxon>
        <taxon>Embryophyta</taxon>
        <taxon>Tracheophyta</taxon>
        <taxon>Spermatophyta</taxon>
        <taxon>Magnoliopsida</taxon>
        <taxon>eudicotyledons</taxon>
        <taxon>Gunneridae</taxon>
        <taxon>Pentapetalae</taxon>
        <taxon>rosids</taxon>
        <taxon>malvids</taxon>
        <taxon>Myrtales</taxon>
        <taxon>Lythraceae</taxon>
        <taxon>Punica</taxon>
    </lineage>
</organism>
<keyword evidence="2" id="KW-1185">Reference proteome</keyword>
<comment type="caution">
    <text evidence="1">The sequence shown here is derived from an EMBL/GenBank/DDBJ whole genome shotgun (WGS) entry which is preliminary data.</text>
</comment>
<evidence type="ECO:0000313" key="2">
    <source>
        <dbReference type="Proteomes" id="UP000233551"/>
    </source>
</evidence>
<proteinExistence type="predicted"/>
<accession>A0A2I0KS57</accession>
<evidence type="ECO:0000313" key="1">
    <source>
        <dbReference type="EMBL" id="PKI71113.1"/>
    </source>
</evidence>
<dbReference type="Proteomes" id="UP000233551">
    <property type="component" value="Unassembled WGS sequence"/>
</dbReference>